<gene>
    <name evidence="2" type="ORF">J2X31_002205</name>
</gene>
<evidence type="ECO:0000256" key="1">
    <source>
        <dbReference type="SAM" id="Coils"/>
    </source>
</evidence>
<reference evidence="2 3" key="1">
    <citation type="submission" date="2023-07" db="EMBL/GenBank/DDBJ databases">
        <title>Sorghum-associated microbial communities from plants grown in Nebraska, USA.</title>
        <authorList>
            <person name="Schachtman D."/>
        </authorList>
    </citation>
    <scope>NUCLEOTIDE SEQUENCE [LARGE SCALE GENOMIC DNA]</scope>
    <source>
        <strain evidence="2 3">3773</strain>
    </source>
</reference>
<sequence length="59" mass="7076">MNKKELDNLKLEILKIEVKSLKVLSEKLDRNDYHKDIESVLRRANELKIEINELIQNEE</sequence>
<dbReference type="RefSeq" id="WP_310026671.1">
    <property type="nucleotide sequence ID" value="NZ_JAVDVI010000008.1"/>
</dbReference>
<evidence type="ECO:0000313" key="2">
    <source>
        <dbReference type="EMBL" id="MDR6968190.1"/>
    </source>
</evidence>
<comment type="caution">
    <text evidence="2">The sequence shown here is derived from an EMBL/GenBank/DDBJ whole genome shotgun (WGS) entry which is preliminary data.</text>
</comment>
<dbReference type="Proteomes" id="UP001255185">
    <property type="component" value="Unassembled WGS sequence"/>
</dbReference>
<organism evidence="2 3">
    <name type="scientific">Flavobacterium arsenatis</name>
    <dbReference type="NCBI Taxonomy" id="1484332"/>
    <lineage>
        <taxon>Bacteria</taxon>
        <taxon>Pseudomonadati</taxon>
        <taxon>Bacteroidota</taxon>
        <taxon>Flavobacteriia</taxon>
        <taxon>Flavobacteriales</taxon>
        <taxon>Flavobacteriaceae</taxon>
        <taxon>Flavobacterium</taxon>
    </lineage>
</organism>
<keyword evidence="1" id="KW-0175">Coiled coil</keyword>
<keyword evidence="3" id="KW-1185">Reference proteome</keyword>
<evidence type="ECO:0000313" key="3">
    <source>
        <dbReference type="Proteomes" id="UP001255185"/>
    </source>
</evidence>
<protein>
    <recommendedName>
        <fullName evidence="4">Lacal_2735 family protein</fullName>
    </recommendedName>
</protein>
<feature type="coiled-coil region" evidence="1">
    <location>
        <begin position="11"/>
        <end position="57"/>
    </location>
</feature>
<accession>A0ABU1TQF1</accession>
<name>A0ABU1TQF1_9FLAO</name>
<evidence type="ECO:0008006" key="4">
    <source>
        <dbReference type="Google" id="ProtNLM"/>
    </source>
</evidence>
<dbReference type="EMBL" id="JAVDVI010000008">
    <property type="protein sequence ID" value="MDR6968190.1"/>
    <property type="molecule type" value="Genomic_DNA"/>
</dbReference>
<proteinExistence type="predicted"/>